<name>A0A1Y0IHG2_9BACL</name>
<gene>
    <name evidence="2" type="ORF">CBW65_00615</name>
</gene>
<dbReference type="Proteomes" id="UP000195437">
    <property type="component" value="Chromosome"/>
</dbReference>
<proteinExistence type="predicted"/>
<dbReference type="KEGG" id="tum:CBW65_00615"/>
<feature type="region of interest" description="Disordered" evidence="1">
    <location>
        <begin position="47"/>
        <end position="69"/>
    </location>
</feature>
<feature type="compositionally biased region" description="Basic and acidic residues" evidence="1">
    <location>
        <begin position="47"/>
        <end position="59"/>
    </location>
</feature>
<reference evidence="3" key="1">
    <citation type="submission" date="2017-05" db="EMBL/GenBank/DDBJ databases">
        <authorList>
            <person name="Sung H."/>
        </authorList>
    </citation>
    <scope>NUCLEOTIDE SEQUENCE [LARGE SCALE GENOMIC DNA]</scope>
    <source>
        <strain evidence="3">AR23208</strain>
    </source>
</reference>
<accession>A0A1Y0IHG2</accession>
<dbReference type="EMBL" id="CP021434">
    <property type="protein sequence ID" value="ARU59710.1"/>
    <property type="molecule type" value="Genomic_DNA"/>
</dbReference>
<evidence type="ECO:0000256" key="1">
    <source>
        <dbReference type="SAM" id="MobiDB-lite"/>
    </source>
</evidence>
<organism evidence="2 3">
    <name type="scientific">Tumebacillus avium</name>
    <dbReference type="NCBI Taxonomy" id="1903704"/>
    <lineage>
        <taxon>Bacteria</taxon>
        <taxon>Bacillati</taxon>
        <taxon>Bacillota</taxon>
        <taxon>Bacilli</taxon>
        <taxon>Bacillales</taxon>
        <taxon>Alicyclobacillaceae</taxon>
        <taxon>Tumebacillus</taxon>
    </lineage>
</organism>
<dbReference type="AlphaFoldDB" id="A0A1Y0IHG2"/>
<protein>
    <submittedName>
        <fullName evidence="2">Uncharacterized protein</fullName>
    </submittedName>
</protein>
<evidence type="ECO:0000313" key="3">
    <source>
        <dbReference type="Proteomes" id="UP000195437"/>
    </source>
</evidence>
<sequence length="69" mass="8108">MTQRETYRDRLGNLHKPLTHENMKNDFLSGDAIDGTTRAEQEDFELDRMPAGHEYRDLVEPLPTKKHKI</sequence>
<dbReference type="RefSeq" id="WP_087455098.1">
    <property type="nucleotide sequence ID" value="NZ_CP021434.1"/>
</dbReference>
<evidence type="ECO:0000313" key="2">
    <source>
        <dbReference type="EMBL" id="ARU59710.1"/>
    </source>
</evidence>
<dbReference type="OrthoDB" id="2382130at2"/>
<keyword evidence="3" id="KW-1185">Reference proteome</keyword>